<evidence type="ECO:0000313" key="5">
    <source>
        <dbReference type="Proteomes" id="UP000252519"/>
    </source>
</evidence>
<protein>
    <recommendedName>
        <fullName evidence="3">SXP/RAL-2 family protein Ani s 5-like cation-binding domain-containing protein</fullName>
    </recommendedName>
</protein>
<dbReference type="Pfam" id="PF02520">
    <property type="entry name" value="ANIS5_cation-bd"/>
    <property type="match status" value="1"/>
</dbReference>
<dbReference type="InterPro" id="IPR052823">
    <property type="entry name" value="SXP/RAL-2_related"/>
</dbReference>
<keyword evidence="5" id="KW-1185">Reference proteome</keyword>
<feature type="chain" id="PRO_5016586893" description="SXP/RAL-2 family protein Ani s 5-like cation-binding domain-containing protein" evidence="2">
    <location>
        <begin position="16"/>
        <end position="204"/>
    </location>
</feature>
<accession>A0A368GVI9</accession>
<dbReference type="PANTHER" id="PTHR21593">
    <property type="entry name" value="PRION-LIKE- Q/N-RICH -DOMAIN-BEARING PROTEIN PROTEIN"/>
    <property type="match status" value="1"/>
</dbReference>
<dbReference type="Proteomes" id="UP000252519">
    <property type="component" value="Unassembled WGS sequence"/>
</dbReference>
<dbReference type="PANTHER" id="PTHR21593:SF36">
    <property type="entry name" value="DUF148 DOMAIN-CONTAINING PROTEIN-RELATED"/>
    <property type="match status" value="1"/>
</dbReference>
<sequence>MKLLILFALTSCALAYGWGCGCSLAPVYPFLRGASREARNAFWKIINDRSLTKNELEEKLKEWAKEFDLTDKYERFAKRAEEQKQQTQEEIKKAMEKLTDFFDKLKDIENDKSLTVAEAKKKTRQLYDTLNAKSSRAASCIAGAFAPEIKCDDYNDGWFGGFGGMWRRRYGRSVQKQNSPANFASFLKDVGLGYPWYTGSYRVQ</sequence>
<feature type="signal peptide" evidence="2">
    <location>
        <begin position="1"/>
        <end position="15"/>
    </location>
</feature>
<feature type="coiled-coil region" evidence="1">
    <location>
        <begin position="46"/>
        <end position="111"/>
    </location>
</feature>
<dbReference type="PROSITE" id="PS51257">
    <property type="entry name" value="PROKAR_LIPOPROTEIN"/>
    <property type="match status" value="1"/>
</dbReference>
<keyword evidence="1" id="KW-0175">Coiled coil</keyword>
<feature type="domain" description="SXP/RAL-2 family protein Ani s 5-like cation-binding" evidence="3">
    <location>
        <begin position="37"/>
        <end position="133"/>
    </location>
</feature>
<organism evidence="4 5">
    <name type="scientific">Ancylostoma caninum</name>
    <name type="common">Dog hookworm</name>
    <dbReference type="NCBI Taxonomy" id="29170"/>
    <lineage>
        <taxon>Eukaryota</taxon>
        <taxon>Metazoa</taxon>
        <taxon>Ecdysozoa</taxon>
        <taxon>Nematoda</taxon>
        <taxon>Chromadorea</taxon>
        <taxon>Rhabditida</taxon>
        <taxon>Rhabditina</taxon>
        <taxon>Rhabditomorpha</taxon>
        <taxon>Strongyloidea</taxon>
        <taxon>Ancylostomatidae</taxon>
        <taxon>Ancylostomatinae</taxon>
        <taxon>Ancylostoma</taxon>
    </lineage>
</organism>
<dbReference type="OrthoDB" id="5839864at2759"/>
<gene>
    <name evidence="4" type="ORF">ANCCAN_07017</name>
</gene>
<evidence type="ECO:0000259" key="3">
    <source>
        <dbReference type="Pfam" id="PF02520"/>
    </source>
</evidence>
<evidence type="ECO:0000256" key="1">
    <source>
        <dbReference type="SAM" id="Coils"/>
    </source>
</evidence>
<evidence type="ECO:0000256" key="2">
    <source>
        <dbReference type="SAM" id="SignalP"/>
    </source>
</evidence>
<name>A0A368GVI9_ANCCA</name>
<evidence type="ECO:0000313" key="4">
    <source>
        <dbReference type="EMBL" id="RCN46977.1"/>
    </source>
</evidence>
<proteinExistence type="predicted"/>
<comment type="caution">
    <text evidence="4">The sequence shown here is derived from an EMBL/GenBank/DDBJ whole genome shotgun (WGS) entry which is preliminary data.</text>
</comment>
<dbReference type="AlphaFoldDB" id="A0A368GVI9"/>
<dbReference type="STRING" id="29170.A0A368GVI9"/>
<reference evidence="4 5" key="1">
    <citation type="submission" date="2014-10" db="EMBL/GenBank/DDBJ databases">
        <title>Draft genome of the hookworm Ancylostoma caninum.</title>
        <authorList>
            <person name="Mitreva M."/>
        </authorList>
    </citation>
    <scope>NUCLEOTIDE SEQUENCE [LARGE SCALE GENOMIC DNA]</scope>
    <source>
        <strain evidence="4 5">Baltimore</strain>
    </source>
</reference>
<dbReference type="EMBL" id="JOJR01000070">
    <property type="protein sequence ID" value="RCN46977.1"/>
    <property type="molecule type" value="Genomic_DNA"/>
</dbReference>
<keyword evidence="2" id="KW-0732">Signal</keyword>
<dbReference type="InterPro" id="IPR003677">
    <property type="entry name" value="ANIS5_cation-bd"/>
</dbReference>